<dbReference type="GO" id="GO:0016020">
    <property type="term" value="C:membrane"/>
    <property type="evidence" value="ECO:0007669"/>
    <property type="project" value="UniProtKB-SubCell"/>
</dbReference>
<keyword evidence="4 7" id="KW-1133">Transmembrane helix</keyword>
<dbReference type="OrthoDB" id="8904098at2759"/>
<organism evidence="8 9">
    <name type="scientific">Nyssa sinensis</name>
    <dbReference type="NCBI Taxonomy" id="561372"/>
    <lineage>
        <taxon>Eukaryota</taxon>
        <taxon>Viridiplantae</taxon>
        <taxon>Streptophyta</taxon>
        <taxon>Embryophyta</taxon>
        <taxon>Tracheophyta</taxon>
        <taxon>Spermatophyta</taxon>
        <taxon>Magnoliopsida</taxon>
        <taxon>eudicotyledons</taxon>
        <taxon>Gunneridae</taxon>
        <taxon>Pentapetalae</taxon>
        <taxon>asterids</taxon>
        <taxon>Cornales</taxon>
        <taxon>Nyssaceae</taxon>
        <taxon>Nyssa</taxon>
    </lineage>
</organism>
<evidence type="ECO:0000313" key="8">
    <source>
        <dbReference type="EMBL" id="KAA8521813.1"/>
    </source>
</evidence>
<dbReference type="CDD" id="cd17416">
    <property type="entry name" value="MFS_NPF1_2"/>
    <property type="match status" value="1"/>
</dbReference>
<evidence type="ECO:0000313" key="9">
    <source>
        <dbReference type="Proteomes" id="UP000325577"/>
    </source>
</evidence>
<keyword evidence="3 7" id="KW-0812">Transmembrane</keyword>
<dbReference type="AlphaFoldDB" id="A0A5J4ZSP1"/>
<keyword evidence="5 7" id="KW-0472">Membrane</keyword>
<dbReference type="InterPro" id="IPR036259">
    <property type="entry name" value="MFS_trans_sf"/>
</dbReference>
<name>A0A5J4ZSP1_9ASTE</name>
<evidence type="ECO:0000256" key="5">
    <source>
        <dbReference type="ARBA" id="ARBA00023136"/>
    </source>
</evidence>
<evidence type="ECO:0000256" key="1">
    <source>
        <dbReference type="ARBA" id="ARBA00004141"/>
    </source>
</evidence>
<dbReference type="InterPro" id="IPR000109">
    <property type="entry name" value="POT_fam"/>
</dbReference>
<dbReference type="GO" id="GO:0022857">
    <property type="term" value="F:transmembrane transporter activity"/>
    <property type="evidence" value="ECO:0007669"/>
    <property type="project" value="InterPro"/>
</dbReference>
<dbReference type="PANTHER" id="PTHR11654">
    <property type="entry name" value="OLIGOPEPTIDE TRANSPORTER-RELATED"/>
    <property type="match status" value="1"/>
</dbReference>
<sequence>MGSPSDEKNMIEEPLLGTPKGGFRTMPFIIVNEAFERVASYGLMPNMILYLMRVYHMKMVTASNILFLWSAATNFMPVLCAFLADSSVGRFQMISFGSVVSLLGMILLWLTAMIPEVSPTIFQLILLYSSFGFMSVGAGGIRSSSLAFGADQLIKKDGVQKAGALESYFSWYYASTTFSVVVAFTCIVYIQDIMGWGVGFGVPAILMFLSALSFLLASPFYVKKKANTSLLTGFFQVIVASFKNKHLSLSPKSKNMLYHHKKGSMLVVPSEKLRFLNRACIINDPQRDLTPDGRASNRWSLCTVDQVEELKALIKVIPLWSTGIMISATIGQGSFPVLQATTMNRHITSNFEIPAGSFGMFLVITLVVWILIYDRLILPLASIIMGKPAHLSAKCRMGIGLFLSFMAMVATATVESIRRATAIKEGYSDDPQAVVHMSAIWLVPQYCLNGLAEAFNAIGQNEFYFSVFPGSMSSIATTLLGLGMSVASLLASFIMTTIDDVTKRGGKESWVSSNINKGHYDYYYCVLAGLSLVNIIYFLVCSRAYGPCEGEGSTCWDEAAEMGDE</sequence>
<reference evidence="8 9" key="1">
    <citation type="submission" date="2019-09" db="EMBL/GenBank/DDBJ databases">
        <title>A chromosome-level genome assembly of the Chinese tupelo Nyssa sinensis.</title>
        <authorList>
            <person name="Yang X."/>
            <person name="Kang M."/>
            <person name="Yang Y."/>
            <person name="Xiong H."/>
            <person name="Wang M."/>
            <person name="Zhang Z."/>
            <person name="Wang Z."/>
            <person name="Wu H."/>
            <person name="Ma T."/>
            <person name="Liu J."/>
            <person name="Xi Z."/>
        </authorList>
    </citation>
    <scope>NUCLEOTIDE SEQUENCE [LARGE SCALE GENOMIC DNA]</scope>
    <source>
        <strain evidence="8">J267</strain>
        <tissue evidence="8">Leaf</tissue>
    </source>
</reference>
<feature type="transmembrane region" description="Helical" evidence="7">
    <location>
        <begin position="395"/>
        <end position="414"/>
    </location>
</feature>
<feature type="transmembrane region" description="Helical" evidence="7">
    <location>
        <begin position="196"/>
        <end position="217"/>
    </location>
</feature>
<evidence type="ECO:0000256" key="3">
    <source>
        <dbReference type="ARBA" id="ARBA00022692"/>
    </source>
</evidence>
<feature type="transmembrane region" description="Helical" evidence="7">
    <location>
        <begin position="96"/>
        <end position="115"/>
    </location>
</feature>
<evidence type="ECO:0000256" key="2">
    <source>
        <dbReference type="ARBA" id="ARBA00005982"/>
    </source>
</evidence>
<feature type="transmembrane region" description="Helical" evidence="7">
    <location>
        <begin position="316"/>
        <end position="335"/>
    </location>
</feature>
<feature type="transmembrane region" description="Helical" evidence="7">
    <location>
        <begin position="65"/>
        <end position="84"/>
    </location>
</feature>
<evidence type="ECO:0000256" key="4">
    <source>
        <dbReference type="ARBA" id="ARBA00022989"/>
    </source>
</evidence>
<comment type="similarity">
    <text evidence="2">Belongs to the major facilitator superfamily. Proton-dependent oligopeptide transporter (POT/PTR) (TC 2.A.17) family.</text>
</comment>
<feature type="transmembrane region" description="Helical" evidence="7">
    <location>
        <begin position="171"/>
        <end position="190"/>
    </location>
</feature>
<dbReference type="Proteomes" id="UP000325577">
    <property type="component" value="Linkage Group LG5"/>
</dbReference>
<feature type="transmembrane region" description="Helical" evidence="7">
    <location>
        <begin position="355"/>
        <end position="374"/>
    </location>
</feature>
<proteinExistence type="inferred from homology"/>
<dbReference type="SUPFAM" id="SSF103473">
    <property type="entry name" value="MFS general substrate transporter"/>
    <property type="match status" value="1"/>
</dbReference>
<evidence type="ECO:0000256" key="6">
    <source>
        <dbReference type="ARBA" id="ARBA00044504"/>
    </source>
</evidence>
<accession>A0A5J4ZSP1</accession>
<dbReference type="Gene3D" id="1.20.1250.20">
    <property type="entry name" value="MFS general substrate transporter like domains"/>
    <property type="match status" value="1"/>
</dbReference>
<comment type="subcellular location">
    <subcellularLocation>
        <location evidence="1">Membrane</location>
        <topology evidence="1">Multi-pass membrane protein</topology>
    </subcellularLocation>
</comment>
<evidence type="ECO:0008006" key="10">
    <source>
        <dbReference type="Google" id="ProtNLM"/>
    </source>
</evidence>
<dbReference type="EMBL" id="CM018048">
    <property type="protein sequence ID" value="KAA8521813.1"/>
    <property type="molecule type" value="Genomic_DNA"/>
</dbReference>
<comment type="similarity">
    <text evidence="6">Belongs to the major facilitator superfamily. Phosphate:H(+) symporter (TC 2.A.1.9) family.</text>
</comment>
<protein>
    <recommendedName>
        <fullName evidence="10">Major facilitator superfamily (MFS) profile domain-containing protein</fullName>
    </recommendedName>
</protein>
<gene>
    <name evidence="8" type="ORF">F0562_012486</name>
</gene>
<feature type="transmembrane region" description="Helical" evidence="7">
    <location>
        <begin position="121"/>
        <end position="141"/>
    </location>
</feature>
<dbReference type="Pfam" id="PF00854">
    <property type="entry name" value="PTR2"/>
    <property type="match status" value="1"/>
</dbReference>
<feature type="transmembrane region" description="Helical" evidence="7">
    <location>
        <begin position="522"/>
        <end position="540"/>
    </location>
</feature>
<keyword evidence="9" id="KW-1185">Reference proteome</keyword>
<evidence type="ECO:0000256" key="7">
    <source>
        <dbReference type="SAM" id="Phobius"/>
    </source>
</evidence>
<feature type="transmembrane region" description="Helical" evidence="7">
    <location>
        <begin position="475"/>
        <end position="501"/>
    </location>
</feature>